<dbReference type="Pfam" id="PF01425">
    <property type="entry name" value="Amidase"/>
    <property type="match status" value="1"/>
</dbReference>
<name>E5FNE2_SORCE</name>
<reference evidence="2" key="1">
    <citation type="journal article" date="2010" name="ChemBioChem">
        <title>Analysis of the sorangicin gene cluster reinforces the utility of a combined phylogenetic/retrobiosynthetic analysis for deciphering natural product assembly by trans-AT PKS.</title>
        <authorList>
            <person name="Irschik H."/>
            <person name="Kopp M."/>
            <person name="Weissman K.J."/>
            <person name="Buntin K."/>
            <person name="Piel J."/>
            <person name="Muller R."/>
        </authorList>
    </citation>
    <scope>NUCLEOTIDE SEQUENCE</scope>
    <source>
        <strain evidence="2">So ce12</strain>
    </source>
</reference>
<dbReference type="SUPFAM" id="SSF75304">
    <property type="entry name" value="Amidase signature (AS) enzymes"/>
    <property type="match status" value="1"/>
</dbReference>
<dbReference type="AlphaFoldDB" id="E5FNE2"/>
<dbReference type="PANTHER" id="PTHR43372:SF4">
    <property type="entry name" value="FATTY-ACID AMIDE HYDROLASE 2"/>
    <property type="match status" value="1"/>
</dbReference>
<dbReference type="GO" id="GO:0012505">
    <property type="term" value="C:endomembrane system"/>
    <property type="evidence" value="ECO:0007669"/>
    <property type="project" value="TreeGrafter"/>
</dbReference>
<dbReference type="PROSITE" id="PS00571">
    <property type="entry name" value="AMIDASES"/>
    <property type="match status" value="1"/>
</dbReference>
<sequence length="508" mass="55405">MHRRSRGNRSKARRSMVRALADSITSYDALSLAEAIRTRALSSEQVITAYLDRIESFNGRVNALVTVDQERALRSAREADAELREGRIRGPLHGVPVTIKDALLTAGLRTTAGHPKYAELVPDADAWVVDKLKRAGVIVIGKTNCSTLCSDIQTRNEIFGVTNNPWSVGRTAGGSSGGEAAAVALGMSPLGIGSDTAGSIRIPSSYCGVFGLKTSIGKIPRDGHVPLHDETHARPDSLTVIGPIARSIRDLTLCYEVLTGESTTKGAPPAPPRIFWTQDFTTQVIDDEVTRALDETFSVLTRRGADVRKVAPPFPLEKLFSTYMRLYMFECAPEDISRALLPLFFVSEAIRSPFRGGARGSYERLKGKQSVLKRTMDEFLRACDCWVLPATPSTAFVHQKTGRGIQVTSRGRMKKHSYWEASMGLTYPFNLLGNPSVVIPLARGKEGMPIGVQVVGRLGEDRKLLSVAEHVARMIGADCSDHPARLGSLLERPPRTESTLQVTSIWNG</sequence>
<dbReference type="Gene3D" id="3.90.1300.10">
    <property type="entry name" value="Amidase signature (AS) domain"/>
    <property type="match status" value="1"/>
</dbReference>
<feature type="domain" description="Amidase" evidence="1">
    <location>
        <begin position="46"/>
        <end position="465"/>
    </location>
</feature>
<accession>E5FNE2</accession>
<dbReference type="EMBL" id="HM584908">
    <property type="protein sequence ID" value="ADN68490.1"/>
    <property type="molecule type" value="Genomic_DNA"/>
</dbReference>
<dbReference type="InterPro" id="IPR023631">
    <property type="entry name" value="Amidase_dom"/>
</dbReference>
<organism evidence="2">
    <name type="scientific">Sorangium cellulosum</name>
    <name type="common">Polyangium cellulosum</name>
    <dbReference type="NCBI Taxonomy" id="56"/>
    <lineage>
        <taxon>Bacteria</taxon>
        <taxon>Pseudomonadati</taxon>
        <taxon>Myxococcota</taxon>
        <taxon>Polyangia</taxon>
        <taxon>Polyangiales</taxon>
        <taxon>Polyangiaceae</taxon>
        <taxon>Sorangium</taxon>
    </lineage>
</organism>
<evidence type="ECO:0000313" key="2">
    <source>
        <dbReference type="EMBL" id="ADN68490.1"/>
    </source>
</evidence>
<protein>
    <submittedName>
        <fullName evidence="2">SorP</fullName>
    </submittedName>
</protein>
<proteinExistence type="predicted"/>
<dbReference type="InterPro" id="IPR020556">
    <property type="entry name" value="Amidase_CS"/>
</dbReference>
<dbReference type="PANTHER" id="PTHR43372">
    <property type="entry name" value="FATTY-ACID AMIDE HYDROLASE"/>
    <property type="match status" value="1"/>
</dbReference>
<dbReference type="InterPro" id="IPR036928">
    <property type="entry name" value="AS_sf"/>
</dbReference>
<gene>
    <name evidence="2" type="primary">sorP</name>
</gene>
<dbReference type="InterPro" id="IPR052739">
    <property type="entry name" value="FAAH2"/>
</dbReference>
<evidence type="ECO:0000259" key="1">
    <source>
        <dbReference type="Pfam" id="PF01425"/>
    </source>
</evidence>
<dbReference type="PIRSF" id="PIRSF001221">
    <property type="entry name" value="Amidase_fungi"/>
    <property type="match status" value="1"/>
</dbReference>